<reference evidence="2" key="1">
    <citation type="submission" date="2014-09" db="EMBL/GenBank/DDBJ databases">
        <authorList>
            <person name="Magalhaes I.L.F."/>
            <person name="Oliveira U."/>
            <person name="Santos F.R."/>
            <person name="Vidigal T.H.D.A."/>
            <person name="Brescovit A.D."/>
            <person name="Santos A.J."/>
        </authorList>
    </citation>
    <scope>NUCLEOTIDE SEQUENCE</scope>
    <source>
        <tissue evidence="2">Shoot tissue taken approximately 20 cm above the soil surface</tissue>
    </source>
</reference>
<dbReference type="AlphaFoldDB" id="A0A0A8XZU8"/>
<feature type="region of interest" description="Disordered" evidence="1">
    <location>
        <begin position="182"/>
        <end position="207"/>
    </location>
</feature>
<dbReference type="EMBL" id="GBRH01279760">
    <property type="protein sequence ID" value="JAD18135.1"/>
    <property type="molecule type" value="Transcribed_RNA"/>
</dbReference>
<reference evidence="2" key="2">
    <citation type="journal article" date="2015" name="Data Brief">
        <title>Shoot transcriptome of the giant reed, Arundo donax.</title>
        <authorList>
            <person name="Barrero R.A."/>
            <person name="Guerrero F.D."/>
            <person name="Moolhuijzen P."/>
            <person name="Goolsby J.A."/>
            <person name="Tidwell J."/>
            <person name="Bellgard S.E."/>
            <person name="Bellgard M.I."/>
        </authorList>
    </citation>
    <scope>NUCLEOTIDE SEQUENCE</scope>
    <source>
        <tissue evidence="2">Shoot tissue taken approximately 20 cm above the soil surface</tissue>
    </source>
</reference>
<evidence type="ECO:0000256" key="1">
    <source>
        <dbReference type="SAM" id="MobiDB-lite"/>
    </source>
</evidence>
<feature type="compositionally biased region" description="Basic and acidic residues" evidence="1">
    <location>
        <begin position="186"/>
        <end position="199"/>
    </location>
</feature>
<sequence length="218" mass="24172">MAILNTYYSPDVLITNPRPWRRWWRRQRRRDEESDGGQLRELSVLRSQRRRVVGLAERVLTRPWRVQRRAKLRHRVLGALIRALGDVLCRLAELVHSVRVHLRAHGEAIPPPGVPLEGAQCGDARGRGVGFRLGDPGHDGGQDPRIGGHGALLVGLEGPDAVVVADGRVAGGEGPARVFQCGGPARRQDEQKEEHREQPHGGFNGSAQLVSLGRYGFW</sequence>
<protein>
    <submittedName>
        <fullName evidence="2">Uncharacterized protein</fullName>
    </submittedName>
</protein>
<evidence type="ECO:0000313" key="2">
    <source>
        <dbReference type="EMBL" id="JAD18135.1"/>
    </source>
</evidence>
<organism evidence="2">
    <name type="scientific">Arundo donax</name>
    <name type="common">Giant reed</name>
    <name type="synonym">Donax arundinaceus</name>
    <dbReference type="NCBI Taxonomy" id="35708"/>
    <lineage>
        <taxon>Eukaryota</taxon>
        <taxon>Viridiplantae</taxon>
        <taxon>Streptophyta</taxon>
        <taxon>Embryophyta</taxon>
        <taxon>Tracheophyta</taxon>
        <taxon>Spermatophyta</taxon>
        <taxon>Magnoliopsida</taxon>
        <taxon>Liliopsida</taxon>
        <taxon>Poales</taxon>
        <taxon>Poaceae</taxon>
        <taxon>PACMAD clade</taxon>
        <taxon>Arundinoideae</taxon>
        <taxon>Arundineae</taxon>
        <taxon>Arundo</taxon>
    </lineage>
</organism>
<name>A0A0A8XZU8_ARUDO</name>
<accession>A0A0A8XZU8</accession>
<proteinExistence type="predicted"/>